<evidence type="ECO:0000313" key="4">
    <source>
        <dbReference type="EMBL" id="RKX68757.1"/>
    </source>
</evidence>
<dbReference type="CDD" id="cd13836">
    <property type="entry name" value="IHF_B"/>
    <property type="match status" value="1"/>
</dbReference>
<dbReference type="SUPFAM" id="SSF47729">
    <property type="entry name" value="IHF-like DNA-binding proteins"/>
    <property type="match status" value="1"/>
</dbReference>
<dbReference type="Gene3D" id="4.10.520.10">
    <property type="entry name" value="IHF-like DNA-binding proteins"/>
    <property type="match status" value="1"/>
</dbReference>
<dbReference type="PANTHER" id="PTHR33175:SF3">
    <property type="entry name" value="DNA-BINDING PROTEIN HU-BETA"/>
    <property type="match status" value="1"/>
</dbReference>
<organism evidence="4 5">
    <name type="scientific">candidate division WOR-3 bacterium</name>
    <dbReference type="NCBI Taxonomy" id="2052148"/>
    <lineage>
        <taxon>Bacteria</taxon>
        <taxon>Bacteria division WOR-3</taxon>
    </lineage>
</organism>
<dbReference type="PANTHER" id="PTHR33175">
    <property type="entry name" value="DNA-BINDING PROTEIN HU"/>
    <property type="match status" value="1"/>
</dbReference>
<accession>A0A660SDJ6</accession>
<reference evidence="4 5" key="1">
    <citation type="submission" date="2018-06" db="EMBL/GenBank/DDBJ databases">
        <title>Extensive metabolic versatility and redundancy in microbially diverse, dynamic hydrothermal sediments.</title>
        <authorList>
            <person name="Dombrowski N."/>
            <person name="Teske A."/>
            <person name="Baker B.J."/>
        </authorList>
    </citation>
    <scope>NUCLEOTIDE SEQUENCE [LARGE SCALE GENOMIC DNA]</scope>
    <source>
        <strain evidence="4">B36_G15</strain>
    </source>
</reference>
<protein>
    <recommendedName>
        <fullName evidence="6">Integration host factor subunit beta</fullName>
    </recommendedName>
</protein>
<dbReference type="InterPro" id="IPR000119">
    <property type="entry name" value="Hist_DNA-bd"/>
</dbReference>
<evidence type="ECO:0000256" key="1">
    <source>
        <dbReference type="ARBA" id="ARBA00023067"/>
    </source>
</evidence>
<dbReference type="PRINTS" id="PR01727">
    <property type="entry name" value="DNABINDINGHU"/>
</dbReference>
<sequence length="96" mass="11524">MVRNEIVEKITEELSPAFTKKEVDLIIDRFIQTIKSCLLRNERVYIKGFGTFVNHYRKEKNSRLPRVEGVRKIPARYVPYFRPSKQFKEEIIKNVH</sequence>
<evidence type="ECO:0000256" key="2">
    <source>
        <dbReference type="ARBA" id="ARBA00023125"/>
    </source>
</evidence>
<dbReference type="EMBL" id="QNBE01000133">
    <property type="protein sequence ID" value="RKX68757.1"/>
    <property type="molecule type" value="Genomic_DNA"/>
</dbReference>
<comment type="similarity">
    <text evidence="3">Belongs to the bacterial histone-like protein family.</text>
</comment>
<dbReference type="AlphaFoldDB" id="A0A660SDJ6"/>
<dbReference type="GO" id="GO:0003677">
    <property type="term" value="F:DNA binding"/>
    <property type="evidence" value="ECO:0007669"/>
    <property type="project" value="UniProtKB-KW"/>
</dbReference>
<proteinExistence type="inferred from homology"/>
<dbReference type="SMART" id="SM00411">
    <property type="entry name" value="BHL"/>
    <property type="match status" value="1"/>
</dbReference>
<keyword evidence="1" id="KW-0226">DNA condensation</keyword>
<keyword evidence="2" id="KW-0238">DNA-binding</keyword>
<dbReference type="InterPro" id="IPR010992">
    <property type="entry name" value="IHF-like_DNA-bd_dom_sf"/>
</dbReference>
<dbReference type="GO" id="GO:0030527">
    <property type="term" value="F:structural constituent of chromatin"/>
    <property type="evidence" value="ECO:0007669"/>
    <property type="project" value="InterPro"/>
</dbReference>
<gene>
    <name evidence="4" type="ORF">DRP53_10065</name>
</gene>
<comment type="caution">
    <text evidence="4">The sequence shown here is derived from an EMBL/GenBank/DDBJ whole genome shotgun (WGS) entry which is preliminary data.</text>
</comment>
<dbReference type="GO" id="GO:0030261">
    <property type="term" value="P:chromosome condensation"/>
    <property type="evidence" value="ECO:0007669"/>
    <property type="project" value="UniProtKB-KW"/>
</dbReference>
<dbReference type="Pfam" id="PF00216">
    <property type="entry name" value="Bac_DNA_binding"/>
    <property type="match status" value="1"/>
</dbReference>
<name>A0A660SDJ6_UNCW3</name>
<dbReference type="Proteomes" id="UP000268469">
    <property type="component" value="Unassembled WGS sequence"/>
</dbReference>
<evidence type="ECO:0000313" key="5">
    <source>
        <dbReference type="Proteomes" id="UP000268469"/>
    </source>
</evidence>
<evidence type="ECO:0000256" key="3">
    <source>
        <dbReference type="RuleBase" id="RU003939"/>
    </source>
</evidence>
<evidence type="ECO:0008006" key="6">
    <source>
        <dbReference type="Google" id="ProtNLM"/>
    </source>
</evidence>